<accession>A0AAV7GZH3</accession>
<gene>
    <name evidence="1" type="ORF">IEQ34_009786</name>
</gene>
<name>A0AAV7GZH3_DENCH</name>
<keyword evidence="2" id="KW-1185">Reference proteome</keyword>
<organism evidence="1 2">
    <name type="scientific">Dendrobium chrysotoxum</name>
    <name type="common">Orchid</name>
    <dbReference type="NCBI Taxonomy" id="161865"/>
    <lineage>
        <taxon>Eukaryota</taxon>
        <taxon>Viridiplantae</taxon>
        <taxon>Streptophyta</taxon>
        <taxon>Embryophyta</taxon>
        <taxon>Tracheophyta</taxon>
        <taxon>Spermatophyta</taxon>
        <taxon>Magnoliopsida</taxon>
        <taxon>Liliopsida</taxon>
        <taxon>Asparagales</taxon>
        <taxon>Orchidaceae</taxon>
        <taxon>Epidendroideae</taxon>
        <taxon>Malaxideae</taxon>
        <taxon>Dendrobiinae</taxon>
        <taxon>Dendrobium</taxon>
    </lineage>
</organism>
<sequence length="115" mass="12846">MKSTAAAVAEAEERRGQEGVFVRALRQMFDCIVLVAMNNMLDQQRAINCCKNDTGVLIQRVAVIQKQVLDRGNFQHSIIHSKLPILICGFALTPASLSEELSCYRILQGVKEQKQ</sequence>
<comment type="caution">
    <text evidence="1">The sequence shown here is derived from an EMBL/GenBank/DDBJ whole genome shotgun (WGS) entry which is preliminary data.</text>
</comment>
<dbReference type="AlphaFoldDB" id="A0AAV7GZH3"/>
<reference evidence="1 2" key="1">
    <citation type="journal article" date="2021" name="Hortic Res">
        <title>Chromosome-scale assembly of the Dendrobium chrysotoxum genome enhances the understanding of orchid evolution.</title>
        <authorList>
            <person name="Zhang Y."/>
            <person name="Zhang G.Q."/>
            <person name="Zhang D."/>
            <person name="Liu X.D."/>
            <person name="Xu X.Y."/>
            <person name="Sun W.H."/>
            <person name="Yu X."/>
            <person name="Zhu X."/>
            <person name="Wang Z.W."/>
            <person name="Zhao X."/>
            <person name="Zhong W.Y."/>
            <person name="Chen H."/>
            <person name="Yin W.L."/>
            <person name="Huang T."/>
            <person name="Niu S.C."/>
            <person name="Liu Z.J."/>
        </authorList>
    </citation>
    <scope>NUCLEOTIDE SEQUENCE [LARGE SCALE GENOMIC DNA]</scope>
    <source>
        <strain evidence="1">Lindl</strain>
    </source>
</reference>
<evidence type="ECO:0000313" key="2">
    <source>
        <dbReference type="Proteomes" id="UP000775213"/>
    </source>
</evidence>
<protein>
    <submittedName>
        <fullName evidence="1">Uncharacterized protein</fullName>
    </submittedName>
</protein>
<dbReference type="Proteomes" id="UP000775213">
    <property type="component" value="Unassembled WGS sequence"/>
</dbReference>
<proteinExistence type="predicted"/>
<dbReference type="EMBL" id="JAGFBR010000009">
    <property type="protein sequence ID" value="KAH0462211.1"/>
    <property type="molecule type" value="Genomic_DNA"/>
</dbReference>
<evidence type="ECO:0000313" key="1">
    <source>
        <dbReference type="EMBL" id="KAH0462211.1"/>
    </source>
</evidence>